<organism evidence="2 3">
    <name type="scientific">Falsiroseomonas frigidaquae</name>
    <dbReference type="NCBI Taxonomy" id="487318"/>
    <lineage>
        <taxon>Bacteria</taxon>
        <taxon>Pseudomonadati</taxon>
        <taxon>Pseudomonadota</taxon>
        <taxon>Alphaproteobacteria</taxon>
        <taxon>Acetobacterales</taxon>
        <taxon>Roseomonadaceae</taxon>
        <taxon>Falsiroseomonas</taxon>
    </lineage>
</organism>
<gene>
    <name evidence="2" type="ORF">HB662_02200</name>
</gene>
<sequence length="192" mass="20131">MNLRTTAGGLHARFAHLAGFGRPAATKSGEDEKPKDKDAQAAEEEDEKDKAAEEEEDEKASDDDGEDQAEDDEEDEERDEQDKPAAAASVVAARLAERRRCAAIFAAPEAAANIPLCAHLAFETDLPVKAAIGALKAGAAGAATPRRGLADRMAGERAPRLGADGGTGTPSRDTPEGNADFVLNAGRRPRSK</sequence>
<feature type="compositionally biased region" description="Low complexity" evidence="1">
    <location>
        <begin position="138"/>
        <end position="147"/>
    </location>
</feature>
<feature type="region of interest" description="Disordered" evidence="1">
    <location>
        <begin position="1"/>
        <end position="91"/>
    </location>
</feature>
<comment type="caution">
    <text evidence="2">The sequence shown here is derived from an EMBL/GenBank/DDBJ whole genome shotgun (WGS) entry which is preliminary data.</text>
</comment>
<evidence type="ECO:0000313" key="2">
    <source>
        <dbReference type="EMBL" id="NKE43571.1"/>
    </source>
</evidence>
<keyword evidence="3" id="KW-1185">Reference proteome</keyword>
<protein>
    <submittedName>
        <fullName evidence="2">Uncharacterized protein</fullName>
    </submittedName>
</protein>
<reference evidence="2 3" key="1">
    <citation type="submission" date="2020-03" db="EMBL/GenBank/DDBJ databases">
        <title>Roseomonas selenitidurans sp. nov. isolated from soil.</title>
        <authorList>
            <person name="Liu H."/>
        </authorList>
    </citation>
    <scope>NUCLEOTIDE SEQUENCE [LARGE SCALE GENOMIC DNA]</scope>
    <source>
        <strain evidence="2 3">JCM 15073</strain>
    </source>
</reference>
<feature type="compositionally biased region" description="Basic and acidic residues" evidence="1">
    <location>
        <begin position="28"/>
        <end position="40"/>
    </location>
</feature>
<feature type="compositionally biased region" description="Acidic residues" evidence="1">
    <location>
        <begin position="41"/>
        <end position="79"/>
    </location>
</feature>
<dbReference type="EMBL" id="JAAVTX010000001">
    <property type="protein sequence ID" value="NKE43571.1"/>
    <property type="molecule type" value="Genomic_DNA"/>
</dbReference>
<dbReference type="RefSeq" id="WP_168046677.1">
    <property type="nucleotide sequence ID" value="NZ_JAATJR010000001.1"/>
</dbReference>
<accession>A0ABX1ESI1</accession>
<feature type="region of interest" description="Disordered" evidence="1">
    <location>
        <begin position="138"/>
        <end position="192"/>
    </location>
</feature>
<dbReference type="Proteomes" id="UP000765160">
    <property type="component" value="Unassembled WGS sequence"/>
</dbReference>
<name>A0ABX1ESI1_9PROT</name>
<feature type="compositionally biased region" description="Basic and acidic residues" evidence="1">
    <location>
        <begin position="148"/>
        <end position="159"/>
    </location>
</feature>
<evidence type="ECO:0000313" key="3">
    <source>
        <dbReference type="Proteomes" id="UP000765160"/>
    </source>
</evidence>
<evidence type="ECO:0000256" key="1">
    <source>
        <dbReference type="SAM" id="MobiDB-lite"/>
    </source>
</evidence>
<proteinExistence type="predicted"/>